<gene>
    <name evidence="1" type="ORF">S03H2_69000</name>
</gene>
<accession>X1JGD4</accession>
<evidence type="ECO:0000313" key="1">
    <source>
        <dbReference type="EMBL" id="GAH93786.1"/>
    </source>
</evidence>
<protein>
    <submittedName>
        <fullName evidence="1">Uncharacterized protein</fullName>
    </submittedName>
</protein>
<name>X1JGD4_9ZZZZ</name>
<reference evidence="1" key="1">
    <citation type="journal article" date="2014" name="Front. Microbiol.">
        <title>High frequency of phylogenetically diverse reductive dehalogenase-homologous genes in deep subseafloor sedimentary metagenomes.</title>
        <authorList>
            <person name="Kawai M."/>
            <person name="Futagami T."/>
            <person name="Toyoda A."/>
            <person name="Takaki Y."/>
            <person name="Nishi S."/>
            <person name="Hori S."/>
            <person name="Arai W."/>
            <person name="Tsubouchi T."/>
            <person name="Morono Y."/>
            <person name="Uchiyama I."/>
            <person name="Ito T."/>
            <person name="Fujiyama A."/>
            <person name="Inagaki F."/>
            <person name="Takami H."/>
        </authorList>
    </citation>
    <scope>NUCLEOTIDE SEQUENCE</scope>
    <source>
        <strain evidence="1">Expedition CK06-06</strain>
    </source>
</reference>
<dbReference type="EMBL" id="BARU01045487">
    <property type="protein sequence ID" value="GAH93786.1"/>
    <property type="molecule type" value="Genomic_DNA"/>
</dbReference>
<organism evidence="1">
    <name type="scientific">marine sediment metagenome</name>
    <dbReference type="NCBI Taxonomy" id="412755"/>
    <lineage>
        <taxon>unclassified sequences</taxon>
        <taxon>metagenomes</taxon>
        <taxon>ecological metagenomes</taxon>
    </lineage>
</organism>
<comment type="caution">
    <text evidence="1">The sequence shown here is derived from an EMBL/GenBank/DDBJ whole genome shotgun (WGS) entry which is preliminary data.</text>
</comment>
<proteinExistence type="predicted"/>
<feature type="non-terminal residue" evidence="1">
    <location>
        <position position="124"/>
    </location>
</feature>
<dbReference type="AlphaFoldDB" id="X1JGD4"/>
<sequence length="124" mass="14336">MKSKYKLKNPYIALQEVGVSWDLPSEGAINFFKLQSFAVAHVEDFQILEGMKQEILNALEKGTGFGEFTKNVDQMFKNKGLPPLSRNHLDTVFSNNMQSSYMAGKFHQLNRLGEFFPYWQYITM</sequence>